<evidence type="ECO:0000259" key="1">
    <source>
        <dbReference type="Pfam" id="PF08241"/>
    </source>
</evidence>
<protein>
    <recommendedName>
        <fullName evidence="1">Methyltransferase type 11 domain-containing protein</fullName>
    </recommendedName>
</protein>
<organism evidence="2 3">
    <name type="scientific">Streptomyces qaidamensis</name>
    <dbReference type="NCBI Taxonomy" id="1783515"/>
    <lineage>
        <taxon>Bacteria</taxon>
        <taxon>Bacillati</taxon>
        <taxon>Actinomycetota</taxon>
        <taxon>Actinomycetes</taxon>
        <taxon>Kitasatosporales</taxon>
        <taxon>Streptomycetaceae</taxon>
        <taxon>Streptomyces</taxon>
        <taxon>Streptomyces aurantiacus group</taxon>
    </lineage>
</organism>
<dbReference type="InterPro" id="IPR029063">
    <property type="entry name" value="SAM-dependent_MTases_sf"/>
</dbReference>
<dbReference type="Gene3D" id="3.40.50.150">
    <property type="entry name" value="Vaccinia Virus protein VP39"/>
    <property type="match status" value="1"/>
</dbReference>
<dbReference type="Pfam" id="PF08241">
    <property type="entry name" value="Methyltransf_11"/>
    <property type="match status" value="1"/>
</dbReference>
<keyword evidence="3" id="KW-1185">Reference proteome</keyword>
<dbReference type="CDD" id="cd02440">
    <property type="entry name" value="AdoMet_MTases"/>
    <property type="match status" value="1"/>
</dbReference>
<sequence>MASARGTVAARVPETDEGLQGDELALKYDEMQRHIRDNGWLQEKIDDILAADIRSGEVLELGCGPGYLGLEWITQAEDSARLVGLDISPAMLRRASANAAGYGVAERCAYECGTVLALPFEDHRFDHVISASSLHEWADPATALAEMHRVLRPGGRYCVSDLRRDVDRTTFQFMKANIAADMRPGFRTSIRSSYVKSEIYELLRGTALDTAVVTEVQMGIVITGRKETP</sequence>
<dbReference type="STRING" id="1783515.A4E84_01210"/>
<dbReference type="AlphaFoldDB" id="A0A143BST5"/>
<name>A0A143BST5_9ACTN</name>
<dbReference type="KEGG" id="stsi:A4E84_01210"/>
<dbReference type="PANTHER" id="PTHR43591">
    <property type="entry name" value="METHYLTRANSFERASE"/>
    <property type="match status" value="1"/>
</dbReference>
<reference evidence="3" key="1">
    <citation type="submission" date="2016-04" db="EMBL/GenBank/DDBJ databases">
        <authorList>
            <person name="Zhang B."/>
        </authorList>
    </citation>
    <scope>NUCLEOTIDE SEQUENCE [LARGE SCALE GENOMIC DNA]</scope>
    <source>
        <strain evidence="3">S10</strain>
    </source>
</reference>
<dbReference type="Proteomes" id="UP000076096">
    <property type="component" value="Chromosome"/>
</dbReference>
<accession>A0A143BST5</accession>
<dbReference type="GO" id="GO:0008757">
    <property type="term" value="F:S-adenosylmethionine-dependent methyltransferase activity"/>
    <property type="evidence" value="ECO:0007669"/>
    <property type="project" value="InterPro"/>
</dbReference>
<dbReference type="EMBL" id="CP015098">
    <property type="protein sequence ID" value="AMW08276.1"/>
    <property type="molecule type" value="Genomic_DNA"/>
</dbReference>
<dbReference type="InterPro" id="IPR013216">
    <property type="entry name" value="Methyltransf_11"/>
</dbReference>
<evidence type="ECO:0000313" key="3">
    <source>
        <dbReference type="Proteomes" id="UP000076096"/>
    </source>
</evidence>
<evidence type="ECO:0000313" key="2">
    <source>
        <dbReference type="EMBL" id="AMW08276.1"/>
    </source>
</evidence>
<dbReference type="RefSeq" id="WP_062924750.1">
    <property type="nucleotide sequence ID" value="NZ_CP015098.1"/>
</dbReference>
<gene>
    <name evidence="2" type="ORF">A4E84_01210</name>
</gene>
<dbReference type="SUPFAM" id="SSF53335">
    <property type="entry name" value="S-adenosyl-L-methionine-dependent methyltransferases"/>
    <property type="match status" value="1"/>
</dbReference>
<dbReference type="PANTHER" id="PTHR43591:SF24">
    <property type="entry name" value="2-METHOXY-6-POLYPRENYL-1,4-BENZOQUINOL METHYLASE, MITOCHONDRIAL"/>
    <property type="match status" value="1"/>
</dbReference>
<feature type="domain" description="Methyltransferase type 11" evidence="1">
    <location>
        <begin position="59"/>
        <end position="158"/>
    </location>
</feature>
<proteinExistence type="predicted"/>